<dbReference type="RefSeq" id="WP_413782579.1">
    <property type="nucleotide sequence ID" value="NZ_JAUOZS010000002.1"/>
</dbReference>
<name>A0ABU3P4S5_9FIRM</name>
<proteinExistence type="inferred from homology"/>
<dbReference type="PROSITE" id="PS01094">
    <property type="entry name" value="UPF0076"/>
    <property type="match status" value="1"/>
</dbReference>
<accession>A0ABU3P4S5</accession>
<dbReference type="PANTHER" id="PTHR11803">
    <property type="entry name" value="2-IMINOBUTANOATE/2-IMINOPROPANOATE DEAMINASE RIDA"/>
    <property type="match status" value="1"/>
</dbReference>
<dbReference type="GO" id="GO:0016787">
    <property type="term" value="F:hydrolase activity"/>
    <property type="evidence" value="ECO:0007669"/>
    <property type="project" value="UniProtKB-KW"/>
</dbReference>
<dbReference type="EMBL" id="JAUOZS010000002">
    <property type="protein sequence ID" value="MDT8904018.1"/>
    <property type="molecule type" value="Genomic_DNA"/>
</dbReference>
<dbReference type="InterPro" id="IPR006175">
    <property type="entry name" value="YjgF/YER057c/UK114"/>
</dbReference>
<keyword evidence="3" id="KW-1185">Reference proteome</keyword>
<organism evidence="2 3">
    <name type="scientific">Anaeroselena agilis</name>
    <dbReference type="NCBI Taxonomy" id="3063788"/>
    <lineage>
        <taxon>Bacteria</taxon>
        <taxon>Bacillati</taxon>
        <taxon>Bacillota</taxon>
        <taxon>Negativicutes</taxon>
        <taxon>Acetonemataceae</taxon>
        <taxon>Anaeroselena</taxon>
    </lineage>
</organism>
<dbReference type="PANTHER" id="PTHR11803:SF39">
    <property type="entry name" value="2-IMINOBUTANOATE_2-IMINOPROPANOATE DEAMINASE"/>
    <property type="match status" value="1"/>
</dbReference>
<dbReference type="NCBIfam" id="TIGR00004">
    <property type="entry name" value="Rid family detoxifying hydrolase"/>
    <property type="match status" value="1"/>
</dbReference>
<dbReference type="Proteomes" id="UP001254848">
    <property type="component" value="Unassembled WGS sequence"/>
</dbReference>
<evidence type="ECO:0000313" key="3">
    <source>
        <dbReference type="Proteomes" id="UP001254848"/>
    </source>
</evidence>
<dbReference type="CDD" id="cd00448">
    <property type="entry name" value="YjgF_YER057c_UK114_family"/>
    <property type="match status" value="1"/>
</dbReference>
<dbReference type="InterPro" id="IPR019897">
    <property type="entry name" value="RidA_CS"/>
</dbReference>
<dbReference type="InterPro" id="IPR006056">
    <property type="entry name" value="RidA"/>
</dbReference>
<gene>
    <name evidence="2" type="ORF">Q4T40_22520</name>
</gene>
<dbReference type="InterPro" id="IPR035959">
    <property type="entry name" value="RutC-like_sf"/>
</dbReference>
<sequence length="127" mass="13029">MTRKAYSAAGAATVGPYSHAVAAAGELVYLSGQTPLDPKTGKLVEGDVGVQTAQCFENLANVLAAAGLTLDDVVKVNVFLTDIGDFAAMNAVYATKFAAPYPARSTVGVAALPLGARVEIEMIARRG</sequence>
<dbReference type="Gene3D" id="3.30.1330.40">
    <property type="entry name" value="RutC-like"/>
    <property type="match status" value="1"/>
</dbReference>
<reference evidence="2 3" key="1">
    <citation type="submission" date="2023-07" db="EMBL/GenBank/DDBJ databases">
        <title>The novel representative of Negativicutes class, Anaeroselena agilis gen. nov. sp. nov.</title>
        <authorList>
            <person name="Prokofeva M.I."/>
            <person name="Elcheninov A.G."/>
            <person name="Klyukina A."/>
            <person name="Kublanov I.V."/>
            <person name="Frolov E.N."/>
            <person name="Podosokorskaya O.A."/>
        </authorList>
    </citation>
    <scope>NUCLEOTIDE SEQUENCE [LARGE SCALE GENOMIC DNA]</scope>
    <source>
        <strain evidence="2 3">4137-cl</strain>
    </source>
</reference>
<evidence type="ECO:0000313" key="2">
    <source>
        <dbReference type="EMBL" id="MDT8904018.1"/>
    </source>
</evidence>
<dbReference type="SUPFAM" id="SSF55298">
    <property type="entry name" value="YjgF-like"/>
    <property type="match status" value="1"/>
</dbReference>
<comment type="similarity">
    <text evidence="1">Belongs to the RutC family.</text>
</comment>
<keyword evidence="2" id="KW-0378">Hydrolase</keyword>
<evidence type="ECO:0000256" key="1">
    <source>
        <dbReference type="ARBA" id="ARBA00010552"/>
    </source>
</evidence>
<dbReference type="Pfam" id="PF01042">
    <property type="entry name" value="Ribonuc_L-PSP"/>
    <property type="match status" value="1"/>
</dbReference>
<protein>
    <submittedName>
        <fullName evidence="2">Rid family detoxifying hydrolase</fullName>
    </submittedName>
</protein>
<comment type="caution">
    <text evidence="2">The sequence shown here is derived from an EMBL/GenBank/DDBJ whole genome shotgun (WGS) entry which is preliminary data.</text>
</comment>